<comment type="caution">
    <text evidence="3">The sequence shown here is derived from an EMBL/GenBank/DDBJ whole genome shotgun (WGS) entry which is preliminary data.</text>
</comment>
<keyword evidence="4" id="KW-1185">Reference proteome</keyword>
<dbReference type="CDD" id="cd00757">
    <property type="entry name" value="ThiF_MoeB_HesA_family"/>
    <property type="match status" value="1"/>
</dbReference>
<reference evidence="3 4" key="1">
    <citation type="submission" date="2015-01" db="EMBL/GenBank/DDBJ databases">
        <title>Genome sequencing of Jeotgalibacillus soli.</title>
        <authorList>
            <person name="Goh K.M."/>
            <person name="Chan K.-G."/>
            <person name="Yaakop A.S."/>
            <person name="Ee R."/>
            <person name="Gan H.M."/>
            <person name="Chan C.S."/>
        </authorList>
    </citation>
    <scope>NUCLEOTIDE SEQUENCE [LARGE SCALE GENOMIC DNA]</scope>
    <source>
        <strain evidence="3 4">P9</strain>
    </source>
</reference>
<dbReference type="PANTHER" id="PTHR10953">
    <property type="entry name" value="UBIQUITIN-ACTIVATING ENZYME E1"/>
    <property type="match status" value="1"/>
</dbReference>
<dbReference type="SUPFAM" id="SSF69572">
    <property type="entry name" value="Activating enzymes of the ubiquitin-like proteins"/>
    <property type="match status" value="1"/>
</dbReference>
<evidence type="ECO:0000313" key="4">
    <source>
        <dbReference type="Proteomes" id="UP000031938"/>
    </source>
</evidence>
<dbReference type="FunFam" id="3.40.50.720:FF:000080">
    <property type="entry name" value="Thiazole biosynthesis adenylyltransferase ThiF"/>
    <property type="match status" value="1"/>
</dbReference>
<dbReference type="InterPro" id="IPR035985">
    <property type="entry name" value="Ubiquitin-activating_enz"/>
</dbReference>
<protein>
    <submittedName>
        <fullName evidence="3">Thiamine/molybdopterin biosynthesis ThiF/MoeB-like protein</fullName>
    </submittedName>
</protein>
<dbReference type="GO" id="GO:0005829">
    <property type="term" value="C:cytosol"/>
    <property type="evidence" value="ECO:0007669"/>
    <property type="project" value="TreeGrafter"/>
</dbReference>
<dbReference type="InterPro" id="IPR000594">
    <property type="entry name" value="ThiF_NAD_FAD-bd"/>
</dbReference>
<sequence>MLQERYSRQELFNPIGKSGQNKISDKHVLLIGAGALGTGNAEALVRAGVGTITIVDRDYVEASNLQRQQLYSEEDAKKRMPKAIAAKERLSQINSSVTIHAKIMDASFAELSSLAQDVDLMIDATDNYDTRLIINDAAQKYNVPWIYGACVGSYGMTFTIIPGETPCLQCLWDNIPMSGGQTCDTAGIISPAVNMVVSYQTAEALKILVEDWQALRGKLVMFDLWENTHTEINVKKVKKKNCPSCGEQAYFPYLSNEKLMKTAVLCGRDTVQFRPSEKKTIDLTEIESVFSSQGLVVQRNPYLLSVTFAPHRVVVFYDGRVLVHGTNNVTEAKKYYHRIFS</sequence>
<organism evidence="3 4">
    <name type="scientific">Jeotgalibacillus soli</name>
    <dbReference type="NCBI Taxonomy" id="889306"/>
    <lineage>
        <taxon>Bacteria</taxon>
        <taxon>Bacillati</taxon>
        <taxon>Bacillota</taxon>
        <taxon>Bacilli</taxon>
        <taxon>Bacillales</taxon>
        <taxon>Caryophanaceae</taxon>
        <taxon>Jeotgalibacillus</taxon>
    </lineage>
</organism>
<name>A0A0C2SD52_9BACL</name>
<dbReference type="PATRIC" id="fig|889306.3.peg.268"/>
<dbReference type="Proteomes" id="UP000031938">
    <property type="component" value="Unassembled WGS sequence"/>
</dbReference>
<dbReference type="NCBIfam" id="NF009123">
    <property type="entry name" value="PRK12475.1"/>
    <property type="match status" value="1"/>
</dbReference>
<dbReference type="GO" id="GO:0008641">
    <property type="term" value="F:ubiquitin-like modifier activating enzyme activity"/>
    <property type="evidence" value="ECO:0007669"/>
    <property type="project" value="InterPro"/>
</dbReference>
<dbReference type="PANTHER" id="PTHR10953:SF102">
    <property type="entry name" value="ADENYLYLTRANSFERASE AND SULFURTRANSFERASE MOCS3"/>
    <property type="match status" value="1"/>
</dbReference>
<dbReference type="EMBL" id="JXRP01000006">
    <property type="protein sequence ID" value="KIL51894.1"/>
    <property type="molecule type" value="Genomic_DNA"/>
</dbReference>
<feature type="domain" description="THIF-type NAD/FAD binding fold" evidence="2">
    <location>
        <begin position="6"/>
        <end position="243"/>
    </location>
</feature>
<dbReference type="GO" id="GO:0016779">
    <property type="term" value="F:nucleotidyltransferase activity"/>
    <property type="evidence" value="ECO:0007669"/>
    <property type="project" value="TreeGrafter"/>
</dbReference>
<gene>
    <name evidence="3" type="ORF">KP78_02640</name>
</gene>
<dbReference type="STRING" id="889306.KP78_02640"/>
<evidence type="ECO:0000313" key="3">
    <source>
        <dbReference type="EMBL" id="KIL51894.1"/>
    </source>
</evidence>
<dbReference type="GO" id="GO:0008146">
    <property type="term" value="F:sulfotransferase activity"/>
    <property type="evidence" value="ECO:0007669"/>
    <property type="project" value="TreeGrafter"/>
</dbReference>
<dbReference type="Pfam" id="PF00899">
    <property type="entry name" value="ThiF"/>
    <property type="match status" value="1"/>
</dbReference>
<dbReference type="AlphaFoldDB" id="A0A0C2SD52"/>
<comment type="similarity">
    <text evidence="1">Belongs to the HesA/MoeB/ThiF family.</text>
</comment>
<evidence type="ECO:0000256" key="1">
    <source>
        <dbReference type="ARBA" id="ARBA00009919"/>
    </source>
</evidence>
<proteinExistence type="inferred from homology"/>
<evidence type="ECO:0000259" key="2">
    <source>
        <dbReference type="Pfam" id="PF00899"/>
    </source>
</evidence>
<accession>A0A0C2SD52</accession>
<dbReference type="Gene3D" id="3.40.50.720">
    <property type="entry name" value="NAD(P)-binding Rossmann-like Domain"/>
    <property type="match status" value="1"/>
</dbReference>
<dbReference type="GO" id="GO:0004792">
    <property type="term" value="F:thiosulfate-cyanide sulfurtransferase activity"/>
    <property type="evidence" value="ECO:0007669"/>
    <property type="project" value="TreeGrafter"/>
</dbReference>
<dbReference type="InterPro" id="IPR045886">
    <property type="entry name" value="ThiF/MoeB/HesA"/>
</dbReference>